<organism evidence="4 5">
    <name type="scientific">Ustilago trichophora</name>
    <dbReference type="NCBI Taxonomy" id="86804"/>
    <lineage>
        <taxon>Eukaryota</taxon>
        <taxon>Fungi</taxon>
        <taxon>Dikarya</taxon>
        <taxon>Basidiomycota</taxon>
        <taxon>Ustilaginomycotina</taxon>
        <taxon>Ustilaginomycetes</taxon>
        <taxon>Ustilaginales</taxon>
        <taxon>Ustilaginaceae</taxon>
        <taxon>Ustilago</taxon>
    </lineage>
</organism>
<evidence type="ECO:0000313" key="4">
    <source>
        <dbReference type="EMBL" id="SPO21921.1"/>
    </source>
</evidence>
<gene>
    <name evidence="4" type="ORF">UTRI_01908_B</name>
</gene>
<proteinExistence type="predicted"/>
<feature type="region of interest" description="Disordered" evidence="1">
    <location>
        <begin position="120"/>
        <end position="151"/>
    </location>
</feature>
<feature type="compositionally biased region" description="Low complexity" evidence="1">
    <location>
        <begin position="138"/>
        <end position="151"/>
    </location>
</feature>
<keyword evidence="5" id="KW-1185">Reference proteome</keyword>
<evidence type="ECO:0000256" key="2">
    <source>
        <dbReference type="SAM" id="Phobius"/>
    </source>
</evidence>
<feature type="chain" id="PRO_5022846545" evidence="3">
    <location>
        <begin position="21"/>
        <end position="188"/>
    </location>
</feature>
<name>A0A5C3DXD6_9BASI</name>
<sequence length="188" mass="18576">MKVFASMLLAMLVAVVAVQANVQPTPAPRVEKRQSTFDPYNLSQYTNGAAISSLSAYINSQFGGLDSMSLGPDMSSYLASQRSEAYSYLSLASSIVNNGGASNSDLGAILGSLTATATGSGQNNGQGNVGSNSGKGNGVSNSGSAAGASATSSKAPNSAMGSAAHVPGYVAGMVACSLVAVFAGAFAL</sequence>
<evidence type="ECO:0000313" key="5">
    <source>
        <dbReference type="Proteomes" id="UP000324022"/>
    </source>
</evidence>
<accession>A0A5C3DXD6</accession>
<feature type="signal peptide" evidence="3">
    <location>
        <begin position="1"/>
        <end position="20"/>
    </location>
</feature>
<keyword evidence="2" id="KW-1133">Transmembrane helix</keyword>
<protein>
    <submittedName>
        <fullName evidence="4">Uncharacterized protein</fullName>
    </submittedName>
</protein>
<dbReference type="Proteomes" id="UP000324022">
    <property type="component" value="Unassembled WGS sequence"/>
</dbReference>
<reference evidence="4 5" key="1">
    <citation type="submission" date="2018-03" db="EMBL/GenBank/DDBJ databases">
        <authorList>
            <person name="Guldener U."/>
        </authorList>
    </citation>
    <scope>NUCLEOTIDE SEQUENCE [LARGE SCALE GENOMIC DNA]</scope>
    <source>
        <strain evidence="4 5">NBRC100155</strain>
    </source>
</reference>
<dbReference type="EMBL" id="OOIN01000003">
    <property type="protein sequence ID" value="SPO21921.1"/>
    <property type="molecule type" value="Genomic_DNA"/>
</dbReference>
<keyword evidence="3" id="KW-0732">Signal</keyword>
<evidence type="ECO:0000256" key="3">
    <source>
        <dbReference type="SAM" id="SignalP"/>
    </source>
</evidence>
<dbReference type="AlphaFoldDB" id="A0A5C3DXD6"/>
<dbReference type="OrthoDB" id="2556142at2759"/>
<feature type="compositionally biased region" description="Gly residues" evidence="1">
    <location>
        <begin position="122"/>
        <end position="137"/>
    </location>
</feature>
<keyword evidence="2" id="KW-0812">Transmembrane</keyword>
<feature type="transmembrane region" description="Helical" evidence="2">
    <location>
        <begin position="166"/>
        <end position="187"/>
    </location>
</feature>
<evidence type="ECO:0000256" key="1">
    <source>
        <dbReference type="SAM" id="MobiDB-lite"/>
    </source>
</evidence>
<keyword evidence="2" id="KW-0472">Membrane</keyword>